<reference evidence="1" key="1">
    <citation type="submission" date="2022-02" db="EMBL/GenBank/DDBJ databases">
        <title>Plant Genome Project.</title>
        <authorList>
            <person name="Zhang R.-G."/>
        </authorList>
    </citation>
    <scope>NUCLEOTIDE SEQUENCE</scope>
    <source>
        <strain evidence="1">AT1</strain>
    </source>
</reference>
<proteinExistence type="predicted"/>
<dbReference type="EMBL" id="CM046390">
    <property type="protein sequence ID" value="KAI8565498.1"/>
    <property type="molecule type" value="Genomic_DNA"/>
</dbReference>
<evidence type="ECO:0000313" key="2">
    <source>
        <dbReference type="Proteomes" id="UP001062846"/>
    </source>
</evidence>
<organism evidence="1 2">
    <name type="scientific">Rhododendron molle</name>
    <name type="common">Chinese azalea</name>
    <name type="synonym">Azalea mollis</name>
    <dbReference type="NCBI Taxonomy" id="49168"/>
    <lineage>
        <taxon>Eukaryota</taxon>
        <taxon>Viridiplantae</taxon>
        <taxon>Streptophyta</taxon>
        <taxon>Embryophyta</taxon>
        <taxon>Tracheophyta</taxon>
        <taxon>Spermatophyta</taxon>
        <taxon>Magnoliopsida</taxon>
        <taxon>eudicotyledons</taxon>
        <taxon>Gunneridae</taxon>
        <taxon>Pentapetalae</taxon>
        <taxon>asterids</taxon>
        <taxon>Ericales</taxon>
        <taxon>Ericaceae</taxon>
        <taxon>Ericoideae</taxon>
        <taxon>Rhodoreae</taxon>
        <taxon>Rhododendron</taxon>
    </lineage>
</organism>
<name>A0ACC0PL26_RHOML</name>
<accession>A0ACC0PL26</accession>
<comment type="caution">
    <text evidence="1">The sequence shown here is derived from an EMBL/GenBank/DDBJ whole genome shotgun (WGS) entry which is preliminary data.</text>
</comment>
<gene>
    <name evidence="1" type="ORF">RHMOL_Rhmol03G0263600</name>
</gene>
<sequence>MQSEISQLGMAMGPNRGRRVLSPSPIPKPLLRPHSRPDLQRGFVSSLHPRLKRGTENPHGDSGIQS</sequence>
<keyword evidence="2" id="KW-1185">Reference proteome</keyword>
<evidence type="ECO:0000313" key="1">
    <source>
        <dbReference type="EMBL" id="KAI8565498.1"/>
    </source>
</evidence>
<dbReference type="Proteomes" id="UP001062846">
    <property type="component" value="Chromosome 3"/>
</dbReference>
<protein>
    <submittedName>
        <fullName evidence="1">Uncharacterized protein</fullName>
    </submittedName>
</protein>